<protein>
    <recommendedName>
        <fullName evidence="9">Nuclear rim protein 1</fullName>
    </recommendedName>
</protein>
<dbReference type="PANTHER" id="PTHR28293">
    <property type="entry name" value="NUCLEAR RIM PROTEIN 1"/>
    <property type="match status" value="1"/>
</dbReference>
<accession>A0AAF0IJN9</accession>
<evidence type="ECO:0000313" key="8">
    <source>
        <dbReference type="Proteomes" id="UP001219355"/>
    </source>
</evidence>
<feature type="transmembrane region" description="Helical" evidence="6">
    <location>
        <begin position="219"/>
        <end position="238"/>
    </location>
</feature>
<sequence length="470" mass="53321">MPRLIRRQPFLERLKAYLNPLDFLLWLSEELDSSDWAQWEKEWAIPLGVGINVLFLIARANSRNRSKAYDDVFGEAGGMSWLNWLVKMNYSLKLLMASFVVHLLALLSILNTVYAFSRKRNYRLFEAPIDNAPATPSAQRVQVNSSPSSSSPLRLLSHVLSSASAENRSHPRPERDVWQIGVWDPHPLAIRLFCLFSPGHVLVYWLFLPTAPSDPRPSVTIVTTIFLATLLTIQMSALSSSFSQQSKDTLLIHKEVLNEYDIKYVHPRTQPLMRHVGTQFNTADSYQSHKDEKYNKVETYTPTVMRHTFKTNPNPNYIRHIDPELSSRELQSTPRRQSLSSPRTSFTSSVQVSGVQSPNYRTDSSPLIPQNAIRQPQFRPTPSKGDGGSLGVYSHAQSPLRRATSTSFDQRSAHRPNDYERRNNVQSPIRLPSSPLKRSSVPGEISTSAAAHRWGHLASNDHGRRESGRF</sequence>
<feature type="compositionally biased region" description="Polar residues" evidence="5">
    <location>
        <begin position="350"/>
        <end position="380"/>
    </location>
</feature>
<evidence type="ECO:0000256" key="4">
    <source>
        <dbReference type="ARBA" id="ARBA00023136"/>
    </source>
</evidence>
<dbReference type="EMBL" id="CP120629">
    <property type="protein sequence ID" value="WEW59548.1"/>
    <property type="molecule type" value="Genomic_DNA"/>
</dbReference>
<feature type="transmembrane region" description="Helical" evidence="6">
    <location>
        <begin position="94"/>
        <end position="116"/>
    </location>
</feature>
<proteinExistence type="predicted"/>
<feature type="region of interest" description="Disordered" evidence="5">
    <location>
        <begin position="325"/>
        <end position="470"/>
    </location>
</feature>
<evidence type="ECO:0000256" key="1">
    <source>
        <dbReference type="ARBA" id="ARBA00004127"/>
    </source>
</evidence>
<dbReference type="InterPro" id="IPR018819">
    <property type="entry name" value="Nur1/Mug154"/>
</dbReference>
<feature type="compositionally biased region" description="Basic and acidic residues" evidence="5">
    <location>
        <begin position="459"/>
        <end position="470"/>
    </location>
</feature>
<gene>
    <name evidence="7" type="ORF">PRK78_005022</name>
</gene>
<name>A0AAF0IJN9_9EURO</name>
<dbReference type="AlphaFoldDB" id="A0AAF0IJN9"/>
<feature type="compositionally biased region" description="Basic and acidic residues" evidence="5">
    <location>
        <begin position="411"/>
        <end position="423"/>
    </location>
</feature>
<evidence type="ECO:0000256" key="2">
    <source>
        <dbReference type="ARBA" id="ARBA00022692"/>
    </source>
</evidence>
<comment type="subcellular location">
    <subcellularLocation>
        <location evidence="1">Endomembrane system</location>
        <topology evidence="1">Multi-pass membrane protein</topology>
    </subcellularLocation>
</comment>
<feature type="compositionally biased region" description="Low complexity" evidence="5">
    <location>
        <begin position="338"/>
        <end position="349"/>
    </location>
</feature>
<keyword evidence="2 6" id="KW-0812">Transmembrane</keyword>
<keyword evidence="3 6" id="KW-1133">Transmembrane helix</keyword>
<dbReference type="PANTHER" id="PTHR28293:SF1">
    <property type="entry name" value="NUCLEAR RIM PROTEIN 1"/>
    <property type="match status" value="1"/>
</dbReference>
<dbReference type="GO" id="GO:0043007">
    <property type="term" value="P:maintenance of rDNA"/>
    <property type="evidence" value="ECO:0007669"/>
    <property type="project" value="TreeGrafter"/>
</dbReference>
<evidence type="ECO:0000256" key="6">
    <source>
        <dbReference type="SAM" id="Phobius"/>
    </source>
</evidence>
<organism evidence="7 8">
    <name type="scientific">Emydomyces testavorans</name>
    <dbReference type="NCBI Taxonomy" id="2070801"/>
    <lineage>
        <taxon>Eukaryota</taxon>
        <taxon>Fungi</taxon>
        <taxon>Dikarya</taxon>
        <taxon>Ascomycota</taxon>
        <taxon>Pezizomycotina</taxon>
        <taxon>Eurotiomycetes</taxon>
        <taxon>Eurotiomycetidae</taxon>
        <taxon>Onygenales</taxon>
        <taxon>Nannizziopsiaceae</taxon>
        <taxon>Emydomyces</taxon>
    </lineage>
</organism>
<evidence type="ECO:0000313" key="7">
    <source>
        <dbReference type="EMBL" id="WEW59548.1"/>
    </source>
</evidence>
<evidence type="ECO:0000256" key="3">
    <source>
        <dbReference type="ARBA" id="ARBA00022989"/>
    </source>
</evidence>
<reference evidence="7" key="1">
    <citation type="submission" date="2023-03" db="EMBL/GenBank/DDBJ databases">
        <title>Emydomyces testavorans Genome Sequence.</title>
        <authorList>
            <person name="Hoyer L."/>
        </authorList>
    </citation>
    <scope>NUCLEOTIDE SEQUENCE</scope>
    <source>
        <strain evidence="7">16-2883</strain>
    </source>
</reference>
<evidence type="ECO:0000256" key="5">
    <source>
        <dbReference type="SAM" id="MobiDB-lite"/>
    </source>
</evidence>
<feature type="transmembrane region" description="Helical" evidence="6">
    <location>
        <begin position="188"/>
        <end position="207"/>
    </location>
</feature>
<dbReference type="GO" id="GO:0007096">
    <property type="term" value="P:regulation of exit from mitosis"/>
    <property type="evidence" value="ECO:0007669"/>
    <property type="project" value="TreeGrafter"/>
</dbReference>
<dbReference type="Pfam" id="PF10332">
    <property type="entry name" value="DUF2418"/>
    <property type="match status" value="1"/>
</dbReference>
<feature type="compositionally biased region" description="Polar residues" evidence="5">
    <location>
        <begin position="328"/>
        <end position="337"/>
    </location>
</feature>
<keyword evidence="4 6" id="KW-0472">Membrane</keyword>
<evidence type="ECO:0008006" key="9">
    <source>
        <dbReference type="Google" id="ProtNLM"/>
    </source>
</evidence>
<dbReference type="GO" id="GO:0012505">
    <property type="term" value="C:endomembrane system"/>
    <property type="evidence" value="ECO:0007669"/>
    <property type="project" value="UniProtKB-SubCell"/>
</dbReference>
<keyword evidence="8" id="KW-1185">Reference proteome</keyword>
<dbReference type="Proteomes" id="UP001219355">
    <property type="component" value="Chromosome 3"/>
</dbReference>